<name>A0A1C4FX70_9BACT</name>
<dbReference type="AlphaFoldDB" id="A0A1C4FX70"/>
<protein>
    <submittedName>
        <fullName evidence="1">Uncharacterized protein</fullName>
    </submittedName>
</protein>
<evidence type="ECO:0000313" key="1">
    <source>
        <dbReference type="EMBL" id="SCC60472.1"/>
    </source>
</evidence>
<accession>A0A1C4FX70</accession>
<dbReference type="EMBL" id="FMAR01000018">
    <property type="protein sequence ID" value="SCC60472.1"/>
    <property type="molecule type" value="Genomic_DNA"/>
</dbReference>
<sequence>MHFYWRGFDGDYTWNDDNYKKFMTDGTGYPMYRTTDSLLWGTGKVDGYYSYTVVDWSGDIFELFSKDNDADFSYYSKWLISSIRAYRKRGKIFMFPRRFRLTL</sequence>
<gene>
    <name evidence="1" type="ORF">GA0116948_1182</name>
</gene>
<reference evidence="1 2" key="1">
    <citation type="submission" date="2016-08" db="EMBL/GenBank/DDBJ databases">
        <authorList>
            <person name="Seilhamer J.J."/>
        </authorList>
    </citation>
    <scope>NUCLEOTIDE SEQUENCE [LARGE SCALE GENOMIC DNA]</scope>
    <source>
        <strain evidence="1 2">A37T2</strain>
    </source>
</reference>
<keyword evidence="2" id="KW-1185">Reference proteome</keyword>
<evidence type="ECO:0000313" key="2">
    <source>
        <dbReference type="Proteomes" id="UP000242818"/>
    </source>
</evidence>
<proteinExistence type="predicted"/>
<dbReference type="Proteomes" id="UP000242818">
    <property type="component" value="Unassembled WGS sequence"/>
</dbReference>
<organism evidence="1 2">
    <name type="scientific">Chitinophaga costaii</name>
    <dbReference type="NCBI Taxonomy" id="1335309"/>
    <lineage>
        <taxon>Bacteria</taxon>
        <taxon>Pseudomonadati</taxon>
        <taxon>Bacteroidota</taxon>
        <taxon>Chitinophagia</taxon>
        <taxon>Chitinophagales</taxon>
        <taxon>Chitinophagaceae</taxon>
        <taxon>Chitinophaga</taxon>
    </lineage>
</organism>